<sequence length="731" mass="79896">MSDDAQRWKEKYLKSIEQQEKLERRWAARLDLLRRGLVRSTLAAEGTDRAVDQCMKEMREVVRTDDMDAGLAALIPRLEKAVLDSEQRRETRIDQMSSALTALVAQLQTLPLPREVSRPLKAFAKQLDGRVGQAREIPLLLGELSALQGKALSQLENPVEPGRPSLLQRLFGTRDANGETAPASEAVAPPLPVPAPEQQPQLQDAVDDMAPEHEPTPAPTSAAPATISATQVPAVAAAEPAPVDILPEPAFEPVASVESKPEPVADTDAEVAAQPAVAAFVPPVLVREEAAPQQAVEPQALAQEPEADAAPVAPAIEVAPEPVAEAQAGIPEASNPDELLPIPAAALLDSLPLPVAMAEALAAIDPEQPEQDVLYALPDSPEPSYSSVAKHIEHTLLGLLDDLSLPERHRPQAEAMRDRLQHGLNWYELLPILDDLAVLMLAITDSGQHEFEDYLKQLNERLEAFQSNLQAASDGHADISSAARAMDSQIREQVDGLQSSMQEAADLDDLKQVLESHLEGLLGTMDQHQKQRDEREKDMATRLQSLAARVSSMEQEAQGYREHLEEQRQKALVDPLTGLPNRAAWSERLEHEVSQWQRHGNSLLLAMLDLDHFKRINDSYGHLAGDKVLKIIANVLRKRLRGTDFIARFGGEEFVLLMPDTPWAAGTRLVETLRAAIEACPFHFKGEPVTVTVSIGLSAFKAGDRSDLVIKRADQALYRAKDAGRNRVEAG</sequence>
<evidence type="ECO:0000313" key="8">
    <source>
        <dbReference type="EMBL" id="MQA57866.1"/>
    </source>
</evidence>
<feature type="domain" description="GGDEF" evidence="7">
    <location>
        <begin position="601"/>
        <end position="731"/>
    </location>
</feature>
<dbReference type="GO" id="GO:1902201">
    <property type="term" value="P:negative regulation of bacterial-type flagellum-dependent cell motility"/>
    <property type="evidence" value="ECO:0007669"/>
    <property type="project" value="TreeGrafter"/>
</dbReference>
<dbReference type="InterPro" id="IPR029787">
    <property type="entry name" value="Nucleotide_cyclase"/>
</dbReference>
<dbReference type="InterPro" id="IPR043128">
    <property type="entry name" value="Rev_trsase/Diguanyl_cyclase"/>
</dbReference>
<comment type="cofactor">
    <cofactor evidence="1">
        <name>Mg(2+)</name>
        <dbReference type="ChEBI" id="CHEBI:18420"/>
    </cofactor>
</comment>
<dbReference type="Proteomes" id="UP000486534">
    <property type="component" value="Unassembled WGS sequence"/>
</dbReference>
<dbReference type="EC" id="2.7.7.65" evidence="3"/>
<feature type="coiled-coil region" evidence="5">
    <location>
        <begin position="543"/>
        <end position="570"/>
    </location>
</feature>
<reference evidence="8 9" key="1">
    <citation type="submission" date="2019-10" db="EMBL/GenBank/DDBJ databases">
        <title>Pseudomonas dajingensis sp. nov., isolated from the profound head ulcers of farmed Murray cod (Maccullochella peelii peelii).</title>
        <authorList>
            <person name="Liu Y."/>
        </authorList>
    </citation>
    <scope>NUCLEOTIDE SEQUENCE [LARGE SCALE GENOMIC DNA]</scope>
    <source>
        <strain evidence="8 9">MC042</strain>
    </source>
</reference>
<accession>A0A7X1PSU9</accession>
<feature type="coiled-coil region" evidence="5">
    <location>
        <begin position="448"/>
        <end position="475"/>
    </location>
</feature>
<dbReference type="FunFam" id="3.30.70.270:FF:000001">
    <property type="entry name" value="Diguanylate cyclase domain protein"/>
    <property type="match status" value="1"/>
</dbReference>
<dbReference type="PROSITE" id="PS50887">
    <property type="entry name" value="GGDEF"/>
    <property type="match status" value="1"/>
</dbReference>
<dbReference type="GO" id="GO:0043709">
    <property type="term" value="P:cell adhesion involved in single-species biofilm formation"/>
    <property type="evidence" value="ECO:0007669"/>
    <property type="project" value="TreeGrafter"/>
</dbReference>
<dbReference type="PANTHER" id="PTHR45138">
    <property type="entry name" value="REGULATORY COMPONENTS OF SENSORY TRANSDUCTION SYSTEM"/>
    <property type="match status" value="1"/>
</dbReference>
<dbReference type="AlphaFoldDB" id="A0A7X1PSU9"/>
<dbReference type="Gene3D" id="3.30.70.270">
    <property type="match status" value="1"/>
</dbReference>
<dbReference type="Pfam" id="PF20975">
    <property type="entry name" value="DGCcoil"/>
    <property type="match status" value="1"/>
</dbReference>
<dbReference type="CDD" id="cd01949">
    <property type="entry name" value="GGDEF"/>
    <property type="match status" value="1"/>
</dbReference>
<feature type="region of interest" description="Disordered" evidence="6">
    <location>
        <begin position="176"/>
        <end position="202"/>
    </location>
</feature>
<dbReference type="InterPro" id="IPR000160">
    <property type="entry name" value="GGDEF_dom"/>
</dbReference>
<evidence type="ECO:0000256" key="3">
    <source>
        <dbReference type="ARBA" id="ARBA00012528"/>
    </source>
</evidence>
<evidence type="ECO:0000256" key="1">
    <source>
        <dbReference type="ARBA" id="ARBA00001946"/>
    </source>
</evidence>
<dbReference type="NCBIfam" id="TIGR00254">
    <property type="entry name" value="GGDEF"/>
    <property type="match status" value="1"/>
</dbReference>
<keyword evidence="5" id="KW-0175">Coiled coil</keyword>
<comment type="caution">
    <text evidence="8">The sequence shown here is derived from an EMBL/GenBank/DDBJ whole genome shotgun (WGS) entry which is preliminary data.</text>
</comment>
<dbReference type="InterPro" id="IPR048516">
    <property type="entry name" value="DGCcoil"/>
</dbReference>
<comment type="catalytic activity">
    <reaction evidence="4">
        <text>2 GTP = 3',3'-c-di-GMP + 2 diphosphate</text>
        <dbReference type="Rhea" id="RHEA:24898"/>
        <dbReference type="ChEBI" id="CHEBI:33019"/>
        <dbReference type="ChEBI" id="CHEBI:37565"/>
        <dbReference type="ChEBI" id="CHEBI:58805"/>
        <dbReference type="EC" id="2.7.7.65"/>
    </reaction>
</comment>
<dbReference type="Pfam" id="PF00990">
    <property type="entry name" value="GGDEF"/>
    <property type="match status" value="1"/>
</dbReference>
<dbReference type="EMBL" id="WHUV01000009">
    <property type="protein sequence ID" value="MQA57866.1"/>
    <property type="molecule type" value="Genomic_DNA"/>
</dbReference>
<evidence type="ECO:0000256" key="6">
    <source>
        <dbReference type="SAM" id="MobiDB-lite"/>
    </source>
</evidence>
<dbReference type="SMART" id="SM00267">
    <property type="entry name" value="GGDEF"/>
    <property type="match status" value="1"/>
</dbReference>
<dbReference type="InterPro" id="IPR050469">
    <property type="entry name" value="Diguanylate_Cyclase"/>
</dbReference>
<evidence type="ECO:0000313" key="9">
    <source>
        <dbReference type="Proteomes" id="UP000486534"/>
    </source>
</evidence>
<name>A0A7X1PSU9_9PSED</name>
<evidence type="ECO:0000256" key="2">
    <source>
        <dbReference type="ARBA" id="ARBA00004533"/>
    </source>
</evidence>
<evidence type="ECO:0000256" key="4">
    <source>
        <dbReference type="ARBA" id="ARBA00034247"/>
    </source>
</evidence>
<dbReference type="RefSeq" id="WP_152899814.1">
    <property type="nucleotide sequence ID" value="NZ_WHUV01000009.1"/>
</dbReference>
<dbReference type="GO" id="GO:0005886">
    <property type="term" value="C:plasma membrane"/>
    <property type="evidence" value="ECO:0007669"/>
    <property type="project" value="UniProtKB-SubCell"/>
</dbReference>
<evidence type="ECO:0000256" key="5">
    <source>
        <dbReference type="SAM" id="Coils"/>
    </source>
</evidence>
<dbReference type="PANTHER" id="PTHR45138:SF9">
    <property type="entry name" value="DIGUANYLATE CYCLASE DGCM-RELATED"/>
    <property type="match status" value="1"/>
</dbReference>
<dbReference type="SUPFAM" id="SSF55073">
    <property type="entry name" value="Nucleotide cyclase"/>
    <property type="match status" value="1"/>
</dbReference>
<proteinExistence type="predicted"/>
<organism evidence="8 9">
    <name type="scientific">Pseudomonas piscis</name>
    <dbReference type="NCBI Taxonomy" id="2614538"/>
    <lineage>
        <taxon>Bacteria</taxon>
        <taxon>Pseudomonadati</taxon>
        <taxon>Pseudomonadota</taxon>
        <taxon>Gammaproteobacteria</taxon>
        <taxon>Pseudomonadales</taxon>
        <taxon>Pseudomonadaceae</taxon>
        <taxon>Pseudomonas</taxon>
    </lineage>
</organism>
<gene>
    <name evidence="8" type="ORF">GDH07_31565</name>
</gene>
<evidence type="ECO:0000259" key="7">
    <source>
        <dbReference type="PROSITE" id="PS50887"/>
    </source>
</evidence>
<dbReference type="GO" id="GO:0052621">
    <property type="term" value="F:diguanylate cyclase activity"/>
    <property type="evidence" value="ECO:0007669"/>
    <property type="project" value="UniProtKB-EC"/>
</dbReference>
<comment type="subcellular location">
    <subcellularLocation>
        <location evidence="2">Cell inner membrane</location>
    </subcellularLocation>
</comment>
<protein>
    <recommendedName>
        <fullName evidence="3">diguanylate cyclase</fullName>
        <ecNumber evidence="3">2.7.7.65</ecNumber>
    </recommendedName>
</protein>